<dbReference type="AlphaFoldDB" id="A0A085BF67"/>
<evidence type="ECO:0000313" key="2">
    <source>
        <dbReference type="Proteomes" id="UP000028623"/>
    </source>
</evidence>
<protein>
    <submittedName>
        <fullName evidence="1">Uncharacterized protein</fullName>
    </submittedName>
</protein>
<dbReference type="OrthoDB" id="1252559at2"/>
<evidence type="ECO:0000313" key="1">
    <source>
        <dbReference type="EMBL" id="KFC21112.1"/>
    </source>
</evidence>
<proteinExistence type="predicted"/>
<dbReference type="Proteomes" id="UP000028623">
    <property type="component" value="Unassembled WGS sequence"/>
</dbReference>
<dbReference type="STRING" id="421072.SAMN04488097_0480"/>
<keyword evidence="2" id="KW-1185">Reference proteome</keyword>
<comment type="caution">
    <text evidence="1">The sequence shown here is derived from an EMBL/GenBank/DDBJ whole genome shotgun (WGS) entry which is preliminary data.</text>
</comment>
<name>A0A085BF67_9FLAO</name>
<organism evidence="1 2">
    <name type="scientific">Epilithonimonas lactis</name>
    <dbReference type="NCBI Taxonomy" id="421072"/>
    <lineage>
        <taxon>Bacteria</taxon>
        <taxon>Pseudomonadati</taxon>
        <taxon>Bacteroidota</taxon>
        <taxon>Flavobacteriia</taxon>
        <taxon>Flavobacteriales</taxon>
        <taxon>Weeksellaceae</taxon>
        <taxon>Chryseobacterium group</taxon>
        <taxon>Epilithonimonas</taxon>
    </lineage>
</organism>
<gene>
    <name evidence="1" type="ORF">IO89_12925</name>
</gene>
<dbReference type="RefSeq" id="WP_034977876.1">
    <property type="nucleotide sequence ID" value="NZ_FOFI01000001.1"/>
</dbReference>
<reference evidence="1 2" key="1">
    <citation type="submission" date="2014-07" db="EMBL/GenBank/DDBJ databases">
        <title>Epilithonimonas lactis LMG 22401 Genome.</title>
        <authorList>
            <person name="Pipes S.E."/>
            <person name="Stropko S.J."/>
        </authorList>
    </citation>
    <scope>NUCLEOTIDE SEQUENCE [LARGE SCALE GENOMIC DNA]</scope>
    <source>
        <strain evidence="1 2">LMG 24401</strain>
    </source>
</reference>
<sequence>MKRAIKILSILISGIFFGQVTIGKTVPSNQSANATVSIEFGNETGGTKGVVLPWVTSATDVTTPVPGTLIFDSADQKVKYGTAITANATTITGWTDLSSGAYSPIVANIPDNNLENTTAKALIGGDPSTDGTSGILVLGDTDKAMILPRVNAYTDIVNPSAGMLVYVTGTTPHQLAFFNGREWSFWTK</sequence>
<dbReference type="EMBL" id="JPLY01000004">
    <property type="protein sequence ID" value="KFC21112.1"/>
    <property type="molecule type" value="Genomic_DNA"/>
</dbReference>
<accession>A0A085BF67</accession>